<keyword evidence="2" id="KW-1185">Reference proteome</keyword>
<dbReference type="Proteomes" id="UP000005709">
    <property type="component" value="Unassembled WGS sequence"/>
</dbReference>
<comment type="caution">
    <text evidence="1">The sequence shown here is derived from an EMBL/GenBank/DDBJ whole genome shotgun (WGS) entry which is preliminary data.</text>
</comment>
<sequence length="75" mass="8559">MEFLCRLVKICAGAQNSCQNFVQNPYSFAREAIRARSLRTGAHGGFKKTRRRSFHFSKNSFFAKPMPISRGLNFA</sequence>
<dbReference type="AlphaFoldDB" id="C8PHT1"/>
<proteinExistence type="predicted"/>
<accession>C8PHT1</accession>
<dbReference type="EMBL" id="ACYG01000024">
    <property type="protein sequence ID" value="EEV17695.1"/>
    <property type="molecule type" value="Genomic_DNA"/>
</dbReference>
<protein>
    <submittedName>
        <fullName evidence="1">Uncharacterized protein</fullName>
    </submittedName>
</protein>
<gene>
    <name evidence="1" type="ORF">CAMGR0001_0527</name>
</gene>
<organism evidence="1 2">
    <name type="scientific">Campylobacter gracilis RM3268</name>
    <dbReference type="NCBI Taxonomy" id="553220"/>
    <lineage>
        <taxon>Bacteria</taxon>
        <taxon>Pseudomonadati</taxon>
        <taxon>Campylobacterota</taxon>
        <taxon>Epsilonproteobacteria</taxon>
        <taxon>Campylobacterales</taxon>
        <taxon>Campylobacteraceae</taxon>
        <taxon>Campylobacter</taxon>
    </lineage>
</organism>
<evidence type="ECO:0000313" key="2">
    <source>
        <dbReference type="Proteomes" id="UP000005709"/>
    </source>
</evidence>
<reference evidence="1 2" key="1">
    <citation type="submission" date="2009-07" db="EMBL/GenBank/DDBJ databases">
        <authorList>
            <person name="Madupu R."/>
            <person name="Sebastian Y."/>
            <person name="Durkin A.S."/>
            <person name="Torralba M."/>
            <person name="Methe B."/>
            <person name="Sutton G.G."/>
            <person name="Strausberg R.L."/>
            <person name="Nelson K.E."/>
        </authorList>
    </citation>
    <scope>NUCLEOTIDE SEQUENCE [LARGE SCALE GENOMIC DNA]</scope>
    <source>
        <strain evidence="1 2">RM3268</strain>
    </source>
</reference>
<name>C8PHT1_9BACT</name>
<evidence type="ECO:0000313" key="1">
    <source>
        <dbReference type="EMBL" id="EEV17695.1"/>
    </source>
</evidence>